<dbReference type="AlphaFoldDB" id="A0A835RSS3"/>
<evidence type="ECO:0000313" key="3">
    <source>
        <dbReference type="Proteomes" id="UP000636800"/>
    </source>
</evidence>
<gene>
    <name evidence="2" type="ORF">HPP92_002546</name>
</gene>
<sequence>MMNTESKPTQKSTQKSTTKTQGYLTNKQLKPFVPGSLIYLPLELKLDECSGGTDLPQLSLLLQDRELSLSLSLSTKDGYHLVLASHQSHHVRQTSAFVPAKKQMKGLE</sequence>
<dbReference type="Proteomes" id="UP000636800">
    <property type="component" value="Chromosome 1"/>
</dbReference>
<organism evidence="2 3">
    <name type="scientific">Vanilla planifolia</name>
    <name type="common">Vanilla</name>
    <dbReference type="NCBI Taxonomy" id="51239"/>
    <lineage>
        <taxon>Eukaryota</taxon>
        <taxon>Viridiplantae</taxon>
        <taxon>Streptophyta</taxon>
        <taxon>Embryophyta</taxon>
        <taxon>Tracheophyta</taxon>
        <taxon>Spermatophyta</taxon>
        <taxon>Magnoliopsida</taxon>
        <taxon>Liliopsida</taxon>
        <taxon>Asparagales</taxon>
        <taxon>Orchidaceae</taxon>
        <taxon>Vanilloideae</taxon>
        <taxon>Vanilleae</taxon>
        <taxon>Vanilla</taxon>
    </lineage>
</organism>
<evidence type="ECO:0000313" key="2">
    <source>
        <dbReference type="EMBL" id="KAG0497855.1"/>
    </source>
</evidence>
<protein>
    <submittedName>
        <fullName evidence="2">Uncharacterized protein</fullName>
    </submittedName>
</protein>
<evidence type="ECO:0000256" key="1">
    <source>
        <dbReference type="SAM" id="MobiDB-lite"/>
    </source>
</evidence>
<dbReference type="OrthoDB" id="421474at2759"/>
<reference evidence="2 3" key="1">
    <citation type="journal article" date="2020" name="Nat. Food">
        <title>A phased Vanilla planifolia genome enables genetic improvement of flavour and production.</title>
        <authorList>
            <person name="Hasing T."/>
            <person name="Tang H."/>
            <person name="Brym M."/>
            <person name="Khazi F."/>
            <person name="Huang T."/>
            <person name="Chambers A.H."/>
        </authorList>
    </citation>
    <scope>NUCLEOTIDE SEQUENCE [LARGE SCALE GENOMIC DNA]</scope>
    <source>
        <tissue evidence="2">Leaf</tissue>
    </source>
</reference>
<dbReference type="EMBL" id="JADCNL010000001">
    <property type="protein sequence ID" value="KAG0497855.1"/>
    <property type="molecule type" value="Genomic_DNA"/>
</dbReference>
<keyword evidence="3" id="KW-1185">Reference proteome</keyword>
<proteinExistence type="predicted"/>
<comment type="caution">
    <text evidence="2">The sequence shown here is derived from an EMBL/GenBank/DDBJ whole genome shotgun (WGS) entry which is preliminary data.</text>
</comment>
<accession>A0A835RSS3</accession>
<feature type="compositionally biased region" description="Low complexity" evidence="1">
    <location>
        <begin position="1"/>
        <end position="21"/>
    </location>
</feature>
<name>A0A835RSS3_VANPL</name>
<feature type="region of interest" description="Disordered" evidence="1">
    <location>
        <begin position="1"/>
        <end position="23"/>
    </location>
</feature>